<feature type="transmembrane region" description="Helical" evidence="2">
    <location>
        <begin position="51"/>
        <end position="74"/>
    </location>
</feature>
<accession>A0A0C2GSC2</accession>
<keyword evidence="2" id="KW-0812">Transmembrane</keyword>
<keyword evidence="2" id="KW-0472">Membrane</keyword>
<protein>
    <submittedName>
        <fullName evidence="3">Uncharacterized protein</fullName>
    </submittedName>
</protein>
<reference evidence="3 4" key="1">
    <citation type="submission" date="2013-12" db="EMBL/GenBank/DDBJ databases">
        <title>Draft genome of the parsitic nematode Ancylostoma duodenale.</title>
        <authorList>
            <person name="Mitreva M."/>
        </authorList>
    </citation>
    <scope>NUCLEOTIDE SEQUENCE [LARGE SCALE GENOMIC DNA]</scope>
    <source>
        <strain evidence="3 4">Zhejiang</strain>
    </source>
</reference>
<dbReference type="EMBL" id="KN728187">
    <property type="protein sequence ID" value="KIH64205.1"/>
    <property type="molecule type" value="Genomic_DNA"/>
</dbReference>
<dbReference type="Proteomes" id="UP000054047">
    <property type="component" value="Unassembled WGS sequence"/>
</dbReference>
<keyword evidence="2" id="KW-1133">Transmembrane helix</keyword>
<proteinExistence type="predicted"/>
<keyword evidence="4" id="KW-1185">Reference proteome</keyword>
<dbReference type="AlphaFoldDB" id="A0A0C2GSC2"/>
<feature type="compositionally biased region" description="Basic and acidic residues" evidence="1">
    <location>
        <begin position="8"/>
        <end position="18"/>
    </location>
</feature>
<gene>
    <name evidence="3" type="ORF">ANCDUO_05482</name>
</gene>
<feature type="region of interest" description="Disordered" evidence="1">
    <location>
        <begin position="1"/>
        <end position="21"/>
    </location>
</feature>
<name>A0A0C2GSC2_9BILA</name>
<dbReference type="OrthoDB" id="10430134at2759"/>
<evidence type="ECO:0000256" key="2">
    <source>
        <dbReference type="SAM" id="Phobius"/>
    </source>
</evidence>
<evidence type="ECO:0000256" key="1">
    <source>
        <dbReference type="SAM" id="MobiDB-lite"/>
    </source>
</evidence>
<sequence>MQPLLSRNNDRDADSEHNKYKRRPAREWLRGIWKAKYGNSAPDHFTGYKRVLVIAVFFILVLVTVIVVLTRAGIGAENDPLLDPMNNPNIRVAVGGGVADSI</sequence>
<evidence type="ECO:0000313" key="4">
    <source>
        <dbReference type="Proteomes" id="UP000054047"/>
    </source>
</evidence>
<evidence type="ECO:0000313" key="3">
    <source>
        <dbReference type="EMBL" id="KIH64205.1"/>
    </source>
</evidence>
<organism evidence="3 4">
    <name type="scientific">Ancylostoma duodenale</name>
    <dbReference type="NCBI Taxonomy" id="51022"/>
    <lineage>
        <taxon>Eukaryota</taxon>
        <taxon>Metazoa</taxon>
        <taxon>Ecdysozoa</taxon>
        <taxon>Nematoda</taxon>
        <taxon>Chromadorea</taxon>
        <taxon>Rhabditida</taxon>
        <taxon>Rhabditina</taxon>
        <taxon>Rhabditomorpha</taxon>
        <taxon>Strongyloidea</taxon>
        <taxon>Ancylostomatidae</taxon>
        <taxon>Ancylostomatinae</taxon>
        <taxon>Ancylostoma</taxon>
    </lineage>
</organism>